<dbReference type="AlphaFoldDB" id="A0AAV2PM39"/>
<sequence length="198" mass="20271">TLSCPQHKQNIMKLLVVLAVVAAAKCATVLKSPPSNARIEYEHDKYGRLVEVDIDHFAPVPVAKKAAAPKPAPAAPAAVVFKSLPAAPVAPSVQIIGPQIIYYTAAAPTPVAAPVAVVKKAPAPAPAVAAAPAKATYYKVDDGELDRLDVAYVSYGAKAPAAAPVPAPIPARAAVPSVQVYSLANPSAGPVVLPIDWD</sequence>
<evidence type="ECO:0000313" key="3">
    <source>
        <dbReference type="Proteomes" id="UP001497623"/>
    </source>
</evidence>
<keyword evidence="3" id="KW-1185">Reference proteome</keyword>
<proteinExistence type="predicted"/>
<comment type="caution">
    <text evidence="2">The sequence shown here is derived from an EMBL/GenBank/DDBJ whole genome shotgun (WGS) entry which is preliminary data.</text>
</comment>
<evidence type="ECO:0000313" key="2">
    <source>
        <dbReference type="EMBL" id="CAL4060053.1"/>
    </source>
</evidence>
<reference evidence="2 3" key="1">
    <citation type="submission" date="2024-05" db="EMBL/GenBank/DDBJ databases">
        <authorList>
            <person name="Wallberg A."/>
        </authorList>
    </citation>
    <scope>NUCLEOTIDE SEQUENCE [LARGE SCALE GENOMIC DNA]</scope>
</reference>
<keyword evidence="1" id="KW-0732">Signal</keyword>
<gene>
    <name evidence="2" type="ORF">MNOR_LOCUS1009</name>
</gene>
<accession>A0AAV2PM39</accession>
<evidence type="ECO:0000256" key="1">
    <source>
        <dbReference type="SAM" id="SignalP"/>
    </source>
</evidence>
<feature type="signal peptide" evidence="1">
    <location>
        <begin position="1"/>
        <end position="26"/>
    </location>
</feature>
<feature type="non-terminal residue" evidence="2">
    <location>
        <position position="1"/>
    </location>
</feature>
<organism evidence="2 3">
    <name type="scientific">Meganyctiphanes norvegica</name>
    <name type="common">Northern krill</name>
    <name type="synonym">Thysanopoda norvegica</name>
    <dbReference type="NCBI Taxonomy" id="48144"/>
    <lineage>
        <taxon>Eukaryota</taxon>
        <taxon>Metazoa</taxon>
        <taxon>Ecdysozoa</taxon>
        <taxon>Arthropoda</taxon>
        <taxon>Crustacea</taxon>
        <taxon>Multicrustacea</taxon>
        <taxon>Malacostraca</taxon>
        <taxon>Eumalacostraca</taxon>
        <taxon>Eucarida</taxon>
        <taxon>Euphausiacea</taxon>
        <taxon>Euphausiidae</taxon>
        <taxon>Meganyctiphanes</taxon>
    </lineage>
</organism>
<feature type="chain" id="PRO_5043819540" description="Cuticle protein" evidence="1">
    <location>
        <begin position="27"/>
        <end position="198"/>
    </location>
</feature>
<dbReference type="Proteomes" id="UP001497623">
    <property type="component" value="Unassembled WGS sequence"/>
</dbReference>
<name>A0AAV2PM39_MEGNR</name>
<dbReference type="EMBL" id="CAXKWB010000252">
    <property type="protein sequence ID" value="CAL4060053.1"/>
    <property type="molecule type" value="Genomic_DNA"/>
</dbReference>
<protein>
    <recommendedName>
        <fullName evidence="4">Cuticle protein</fullName>
    </recommendedName>
</protein>
<evidence type="ECO:0008006" key="4">
    <source>
        <dbReference type="Google" id="ProtNLM"/>
    </source>
</evidence>